<sequence length="383" mass="43125">MHRTLSLSRCTSCRRSVLEAFTSLAGINLPARNTLAPLSRPLYIHSRTFSHISPLRQSLEPSSNSTQSEYVPWYLEVEDPEPPVPTSPLLALQEIPPLPDNPPQILSSVLDHLSTQIGLDNLTLLDLRHIDPPPALGANLIMVIGTARSVKHLNVSADRFCRWARKEYKLRPFADGLLGRNELKLKLRRKARRMKLAQSVGNTMATRDSDDGITTGWICVNMGPVDEAVLPEEQTVTESSVADSKPLPDEFAEDEEDEYINPPDDYVGFGSRINSPRIVVQMFTEQKRLEMDLEGLWDVRNTRRARKANRANAAVEEIQREQEEEADDARDKEVHEEATKQDKPQHNPKNDEDVPSKMEKEIEQPEEREGTDQSKPMGSIGAS</sequence>
<evidence type="ECO:0000256" key="4">
    <source>
        <dbReference type="ARBA" id="ARBA00022792"/>
    </source>
</evidence>
<dbReference type="OrthoDB" id="107372at2759"/>
<gene>
    <name evidence="10" type="ORF">PV06_05038</name>
</gene>
<keyword evidence="11" id="KW-1185">Reference proteome</keyword>
<evidence type="ECO:0000313" key="11">
    <source>
        <dbReference type="Proteomes" id="UP000053342"/>
    </source>
</evidence>
<keyword evidence="7 8" id="KW-0472">Membrane</keyword>
<accession>A0A0D2E873</accession>
<dbReference type="HOGENOM" id="CLU_050107_0_0_1"/>
<dbReference type="AlphaFoldDB" id="A0A0D2E873"/>
<evidence type="ECO:0000256" key="5">
    <source>
        <dbReference type="ARBA" id="ARBA00022946"/>
    </source>
</evidence>
<comment type="similarity">
    <text evidence="3 8">Belongs to the ATP25 family.</text>
</comment>
<reference evidence="10 11" key="1">
    <citation type="submission" date="2015-01" db="EMBL/GenBank/DDBJ databases">
        <title>The Genome Sequence of Exophiala oligosperma CBS72588.</title>
        <authorList>
            <consortium name="The Broad Institute Genomics Platform"/>
            <person name="Cuomo C."/>
            <person name="de Hoog S."/>
            <person name="Gorbushina A."/>
            <person name="Stielow B."/>
            <person name="Teixiera M."/>
            <person name="Abouelleil A."/>
            <person name="Chapman S.B."/>
            <person name="Priest M."/>
            <person name="Young S.K."/>
            <person name="Wortman J."/>
            <person name="Nusbaum C."/>
            <person name="Birren B."/>
        </authorList>
    </citation>
    <scope>NUCLEOTIDE SEQUENCE [LARGE SCALE GENOMIC DNA]</scope>
    <source>
        <strain evidence="10 11">CBS 72588</strain>
    </source>
</reference>
<evidence type="ECO:0000256" key="7">
    <source>
        <dbReference type="ARBA" id="ARBA00023136"/>
    </source>
</evidence>
<dbReference type="InterPro" id="IPR040152">
    <property type="entry name" value="Atp25"/>
</dbReference>
<evidence type="ECO:0000256" key="6">
    <source>
        <dbReference type="ARBA" id="ARBA00023128"/>
    </source>
</evidence>
<feature type="region of interest" description="Disordered" evidence="9">
    <location>
        <begin position="305"/>
        <end position="383"/>
    </location>
</feature>
<feature type="compositionally biased region" description="Basic and acidic residues" evidence="9">
    <location>
        <begin position="329"/>
        <end position="372"/>
    </location>
</feature>
<evidence type="ECO:0000256" key="8">
    <source>
        <dbReference type="RuleBase" id="RU367062"/>
    </source>
</evidence>
<evidence type="ECO:0000256" key="2">
    <source>
        <dbReference type="ARBA" id="ARBA00004443"/>
    </source>
</evidence>
<dbReference type="GeneID" id="27357112"/>
<dbReference type="GO" id="GO:0005743">
    <property type="term" value="C:mitochondrial inner membrane"/>
    <property type="evidence" value="ECO:0007669"/>
    <property type="project" value="UniProtKB-SubCell"/>
</dbReference>
<dbReference type="Proteomes" id="UP000053342">
    <property type="component" value="Unassembled WGS sequence"/>
</dbReference>
<keyword evidence="4 8" id="KW-0999">Mitochondrion inner membrane</keyword>
<evidence type="ECO:0000256" key="1">
    <source>
        <dbReference type="ARBA" id="ARBA00003470"/>
    </source>
</evidence>
<keyword evidence="6 8" id="KW-0496">Mitochondrion</keyword>
<proteinExistence type="inferred from homology"/>
<evidence type="ECO:0000256" key="3">
    <source>
        <dbReference type="ARBA" id="ARBA00010787"/>
    </source>
</evidence>
<dbReference type="VEuPathDB" id="FungiDB:PV06_05038"/>
<organism evidence="10 11">
    <name type="scientific">Exophiala oligosperma</name>
    <dbReference type="NCBI Taxonomy" id="215243"/>
    <lineage>
        <taxon>Eukaryota</taxon>
        <taxon>Fungi</taxon>
        <taxon>Dikarya</taxon>
        <taxon>Ascomycota</taxon>
        <taxon>Pezizomycotina</taxon>
        <taxon>Eurotiomycetes</taxon>
        <taxon>Chaetothyriomycetidae</taxon>
        <taxon>Chaetothyriales</taxon>
        <taxon>Herpotrichiellaceae</taxon>
        <taxon>Exophiala</taxon>
    </lineage>
</organism>
<dbReference type="PANTHER" id="PTHR28087">
    <property type="entry name" value="ATPASE SYNTHESIS PROTEIN 25, MITOCHONDRIAL"/>
    <property type="match status" value="1"/>
</dbReference>
<name>A0A0D2E873_9EURO</name>
<feature type="region of interest" description="Disordered" evidence="9">
    <location>
        <begin position="235"/>
        <end position="261"/>
    </location>
</feature>
<comment type="function">
    <text evidence="8">Mitochondrial mRNA stabilization factor.</text>
</comment>
<dbReference type="RefSeq" id="XP_016264210.1">
    <property type="nucleotide sequence ID" value="XM_016406004.1"/>
</dbReference>
<keyword evidence="5 8" id="KW-0809">Transit peptide</keyword>
<comment type="function">
    <text evidence="1">Probable mitochondrial mRNA stabilization factor.</text>
</comment>
<feature type="compositionally biased region" description="Acidic residues" evidence="9">
    <location>
        <begin position="250"/>
        <end position="259"/>
    </location>
</feature>
<comment type="subcellular location">
    <subcellularLocation>
        <location evidence="2 8">Mitochondrion inner membrane</location>
        <topology evidence="2 8">Peripheral membrane protein</topology>
        <orientation evidence="2 8">Matrix side</orientation>
    </subcellularLocation>
</comment>
<dbReference type="GO" id="GO:0048255">
    <property type="term" value="P:mRNA stabilization"/>
    <property type="evidence" value="ECO:0007669"/>
    <property type="project" value="TreeGrafter"/>
</dbReference>
<evidence type="ECO:0000313" key="10">
    <source>
        <dbReference type="EMBL" id="KIW43994.1"/>
    </source>
</evidence>
<dbReference type="STRING" id="215243.A0A0D2E873"/>
<dbReference type="FunFam" id="3.30.460.10:FF:000044">
    <property type="entry name" value="ATPase synthesis protein 25, mitochondrial"/>
    <property type="match status" value="1"/>
</dbReference>
<protein>
    <recommendedName>
        <fullName evidence="8">ATPase synthesis protein 25</fullName>
    </recommendedName>
</protein>
<evidence type="ECO:0000256" key="9">
    <source>
        <dbReference type="SAM" id="MobiDB-lite"/>
    </source>
</evidence>
<dbReference type="PANTHER" id="PTHR28087:SF1">
    <property type="entry name" value="ATPASE SYNTHESIS PROTEIN 25, MITOCHONDRIAL"/>
    <property type="match status" value="1"/>
</dbReference>
<dbReference type="GO" id="GO:0140053">
    <property type="term" value="P:mitochondrial gene expression"/>
    <property type="evidence" value="ECO:0007669"/>
    <property type="project" value="UniProtKB-UniRule"/>
</dbReference>
<dbReference type="EMBL" id="KN847335">
    <property type="protein sequence ID" value="KIW43994.1"/>
    <property type="molecule type" value="Genomic_DNA"/>
</dbReference>